<accession>A0A835VL82</accession>
<name>A0A835VL82_VANPL</name>
<dbReference type="EMBL" id="JADCNM010000001">
    <property type="protein sequence ID" value="KAG0501205.1"/>
    <property type="molecule type" value="Genomic_DNA"/>
</dbReference>
<gene>
    <name evidence="1" type="ORF">HPP92_001277</name>
</gene>
<dbReference type="Proteomes" id="UP000639772">
    <property type="component" value="Chromosome 1"/>
</dbReference>
<reference evidence="1 2" key="1">
    <citation type="journal article" date="2020" name="Nat. Food">
        <title>A phased Vanilla planifolia genome enables genetic improvement of flavour and production.</title>
        <authorList>
            <person name="Hasing T."/>
            <person name="Tang H."/>
            <person name="Brym M."/>
            <person name="Khazi F."/>
            <person name="Huang T."/>
            <person name="Chambers A.H."/>
        </authorList>
    </citation>
    <scope>NUCLEOTIDE SEQUENCE [LARGE SCALE GENOMIC DNA]</scope>
    <source>
        <tissue evidence="1">Leaf</tissue>
    </source>
</reference>
<evidence type="ECO:0000313" key="1">
    <source>
        <dbReference type="EMBL" id="KAG0501205.1"/>
    </source>
</evidence>
<protein>
    <submittedName>
        <fullName evidence="1">Uncharacterized protein</fullName>
    </submittedName>
</protein>
<comment type="caution">
    <text evidence="1">The sequence shown here is derived from an EMBL/GenBank/DDBJ whole genome shotgun (WGS) entry which is preliminary data.</text>
</comment>
<dbReference type="AlphaFoldDB" id="A0A835VL82"/>
<proteinExistence type="predicted"/>
<evidence type="ECO:0000313" key="2">
    <source>
        <dbReference type="Proteomes" id="UP000639772"/>
    </source>
</evidence>
<sequence>MEGLILGSLQGSCSRTEKAWSSPGLSGEAMEGVLKDRLFELLFGRNGEA</sequence>
<organism evidence="1 2">
    <name type="scientific">Vanilla planifolia</name>
    <name type="common">Vanilla</name>
    <dbReference type="NCBI Taxonomy" id="51239"/>
    <lineage>
        <taxon>Eukaryota</taxon>
        <taxon>Viridiplantae</taxon>
        <taxon>Streptophyta</taxon>
        <taxon>Embryophyta</taxon>
        <taxon>Tracheophyta</taxon>
        <taxon>Spermatophyta</taxon>
        <taxon>Magnoliopsida</taxon>
        <taxon>Liliopsida</taxon>
        <taxon>Asparagales</taxon>
        <taxon>Orchidaceae</taxon>
        <taxon>Vanilloideae</taxon>
        <taxon>Vanilleae</taxon>
        <taxon>Vanilla</taxon>
    </lineage>
</organism>